<evidence type="ECO:0000256" key="1">
    <source>
        <dbReference type="SAM" id="Phobius"/>
    </source>
</evidence>
<proteinExistence type="predicted"/>
<comment type="caution">
    <text evidence="2">The sequence shown here is derived from an EMBL/GenBank/DDBJ whole genome shotgun (WGS) entry which is preliminary data.</text>
</comment>
<name>A0A7W7WEN5_9ACTN</name>
<keyword evidence="3" id="KW-1185">Reference proteome</keyword>
<dbReference type="AlphaFoldDB" id="A0A7W7WEN5"/>
<dbReference type="RefSeq" id="WP_184911236.1">
    <property type="nucleotide sequence ID" value="NZ_JACHJR010000001.1"/>
</dbReference>
<feature type="transmembrane region" description="Helical" evidence="1">
    <location>
        <begin position="12"/>
        <end position="35"/>
    </location>
</feature>
<reference evidence="2 3" key="1">
    <citation type="submission" date="2020-08" db="EMBL/GenBank/DDBJ databases">
        <title>Sequencing the genomes of 1000 actinobacteria strains.</title>
        <authorList>
            <person name="Klenk H.-P."/>
        </authorList>
    </citation>
    <scope>NUCLEOTIDE SEQUENCE [LARGE SCALE GENOMIC DNA]</scope>
    <source>
        <strain evidence="2 3">DSM 44786</strain>
    </source>
</reference>
<accession>A0A7W7WEN5</accession>
<gene>
    <name evidence="2" type="ORF">F4556_000487</name>
</gene>
<dbReference type="Proteomes" id="UP000573327">
    <property type="component" value="Unassembled WGS sequence"/>
</dbReference>
<sequence>MMFGYSDEWFAVFFVPVVLWLLCGPFLMGALGVWYARQPGWKARLTAVLLPAVPVVTVTVNAILPTDSWDEETFVADLVGTLLVYVGLITLLPWLLGFLLTRLTYRLRARRSGDSARD</sequence>
<dbReference type="EMBL" id="JACHJR010000001">
    <property type="protein sequence ID" value="MBB4944952.1"/>
    <property type="molecule type" value="Genomic_DNA"/>
</dbReference>
<keyword evidence="1" id="KW-1133">Transmembrane helix</keyword>
<organism evidence="2 3">
    <name type="scientific">Kitasatospora gansuensis</name>
    <dbReference type="NCBI Taxonomy" id="258050"/>
    <lineage>
        <taxon>Bacteria</taxon>
        <taxon>Bacillati</taxon>
        <taxon>Actinomycetota</taxon>
        <taxon>Actinomycetes</taxon>
        <taxon>Kitasatosporales</taxon>
        <taxon>Streptomycetaceae</taxon>
        <taxon>Kitasatospora</taxon>
    </lineage>
</organism>
<keyword evidence="1" id="KW-0472">Membrane</keyword>
<feature type="transmembrane region" description="Helical" evidence="1">
    <location>
        <begin position="78"/>
        <end position="101"/>
    </location>
</feature>
<feature type="transmembrane region" description="Helical" evidence="1">
    <location>
        <begin position="47"/>
        <end position="66"/>
    </location>
</feature>
<evidence type="ECO:0000313" key="2">
    <source>
        <dbReference type="EMBL" id="MBB4944952.1"/>
    </source>
</evidence>
<protein>
    <submittedName>
        <fullName evidence="2">Uncharacterized protein</fullName>
    </submittedName>
</protein>
<keyword evidence="1" id="KW-0812">Transmembrane</keyword>
<evidence type="ECO:0000313" key="3">
    <source>
        <dbReference type="Proteomes" id="UP000573327"/>
    </source>
</evidence>